<comment type="subunit">
    <text evidence="10">DNA polymerase III contains a core (composed of alpha, epsilon and theta chains) that associates with a tau subunit. This core dimerizes to form the POLIII' complex. PolIII' associates with the gamma complex (composed of gamma, delta, delta', psi and chi chains) and with the beta chain to form the complete DNA polymerase III complex.</text>
</comment>
<dbReference type="InterPro" id="IPR011708">
    <property type="entry name" value="DNA_pol3_alpha_NTPase_dom"/>
</dbReference>
<dbReference type="SUPFAM" id="SSF89550">
    <property type="entry name" value="PHP domain-like"/>
    <property type="match status" value="1"/>
</dbReference>
<dbReference type="Pfam" id="PF14579">
    <property type="entry name" value="HHH_6"/>
    <property type="match status" value="1"/>
</dbReference>
<dbReference type="RefSeq" id="WP_339960479.1">
    <property type="nucleotide sequence ID" value="NZ_JAWMWH010000001.1"/>
</dbReference>
<keyword evidence="5 13" id="KW-0808">Transferase</keyword>
<dbReference type="InterPro" id="IPR004805">
    <property type="entry name" value="DnaE2/DnaE/PolC"/>
</dbReference>
<dbReference type="InterPro" id="IPR040982">
    <property type="entry name" value="DNA_pol3_finger"/>
</dbReference>
<dbReference type="EC" id="2.7.7.7" evidence="3"/>
<keyword evidence="14" id="KW-1185">Reference proteome</keyword>
<dbReference type="Gene3D" id="3.20.20.140">
    <property type="entry name" value="Metal-dependent hydrolases"/>
    <property type="match status" value="1"/>
</dbReference>
<accession>A0ABU8SM75</accession>
<evidence type="ECO:0000256" key="9">
    <source>
        <dbReference type="ARBA" id="ARBA00025611"/>
    </source>
</evidence>
<evidence type="ECO:0000256" key="5">
    <source>
        <dbReference type="ARBA" id="ARBA00022679"/>
    </source>
</evidence>
<dbReference type="EMBL" id="JAWMWH010000001">
    <property type="protein sequence ID" value="MEJ6400675.1"/>
    <property type="molecule type" value="Genomic_DNA"/>
</dbReference>
<comment type="subcellular location">
    <subcellularLocation>
        <location evidence="1">Cytoplasm</location>
    </subcellularLocation>
</comment>
<dbReference type="GO" id="GO:0003887">
    <property type="term" value="F:DNA-directed DNA polymerase activity"/>
    <property type="evidence" value="ECO:0007669"/>
    <property type="project" value="UniProtKB-EC"/>
</dbReference>
<evidence type="ECO:0000256" key="6">
    <source>
        <dbReference type="ARBA" id="ARBA00022695"/>
    </source>
</evidence>
<dbReference type="Gene3D" id="1.10.10.1600">
    <property type="entry name" value="Bacterial DNA polymerase III alpha subunit, thumb domain"/>
    <property type="match status" value="1"/>
</dbReference>
<dbReference type="CDD" id="cd04485">
    <property type="entry name" value="DnaE_OBF"/>
    <property type="match status" value="1"/>
</dbReference>
<evidence type="ECO:0000259" key="12">
    <source>
        <dbReference type="SMART" id="SM00481"/>
    </source>
</evidence>
<keyword evidence="6 13" id="KW-0548">Nucleotidyltransferase</keyword>
<organism evidence="13 14">
    <name type="scientific">Nicoliella lavandulae</name>
    <dbReference type="NCBI Taxonomy" id="3082954"/>
    <lineage>
        <taxon>Bacteria</taxon>
        <taxon>Bacillati</taxon>
        <taxon>Bacillota</taxon>
        <taxon>Bacilli</taxon>
        <taxon>Lactobacillales</taxon>
        <taxon>Lactobacillaceae</taxon>
        <taxon>Nicoliella</taxon>
    </lineage>
</organism>
<evidence type="ECO:0000313" key="14">
    <source>
        <dbReference type="Proteomes" id="UP001370590"/>
    </source>
</evidence>
<evidence type="ECO:0000313" key="13">
    <source>
        <dbReference type="EMBL" id="MEJ6400675.1"/>
    </source>
</evidence>
<evidence type="ECO:0000256" key="2">
    <source>
        <dbReference type="ARBA" id="ARBA00009496"/>
    </source>
</evidence>
<name>A0ABU8SM75_9LACO</name>
<evidence type="ECO:0000256" key="7">
    <source>
        <dbReference type="ARBA" id="ARBA00022705"/>
    </source>
</evidence>
<dbReference type="Pfam" id="PF02811">
    <property type="entry name" value="PHP"/>
    <property type="match status" value="1"/>
</dbReference>
<evidence type="ECO:0000256" key="4">
    <source>
        <dbReference type="ARBA" id="ARBA00019114"/>
    </source>
</evidence>
<evidence type="ECO:0000256" key="1">
    <source>
        <dbReference type="ARBA" id="ARBA00004496"/>
    </source>
</evidence>
<dbReference type="PANTHER" id="PTHR32294:SF0">
    <property type="entry name" value="DNA POLYMERASE III SUBUNIT ALPHA"/>
    <property type="match status" value="1"/>
</dbReference>
<protein>
    <recommendedName>
        <fullName evidence="4">DNA polymerase III subunit alpha</fullName>
        <ecNumber evidence="3">2.7.7.7</ecNumber>
    </recommendedName>
</protein>
<dbReference type="InterPro" id="IPR016195">
    <property type="entry name" value="Pol/histidinol_Pase-like"/>
</dbReference>
<dbReference type="CDD" id="cd07431">
    <property type="entry name" value="PHP_PolIIIA"/>
    <property type="match status" value="1"/>
</dbReference>
<gene>
    <name evidence="13" type="primary">dnaE</name>
    <name evidence="13" type="ORF">R4146_05815</name>
</gene>
<dbReference type="NCBIfam" id="NF004226">
    <property type="entry name" value="PRK05673.1"/>
    <property type="match status" value="1"/>
</dbReference>
<dbReference type="Pfam" id="PF07733">
    <property type="entry name" value="DNA_pol3_alpha"/>
    <property type="match status" value="1"/>
</dbReference>
<dbReference type="SMART" id="SM00481">
    <property type="entry name" value="POLIIIAc"/>
    <property type="match status" value="1"/>
</dbReference>
<dbReference type="Pfam" id="PF01336">
    <property type="entry name" value="tRNA_anti-codon"/>
    <property type="match status" value="1"/>
</dbReference>
<feature type="domain" description="Polymerase/histidinol phosphatase N-terminal" evidence="12">
    <location>
        <begin position="4"/>
        <end position="71"/>
    </location>
</feature>
<evidence type="ECO:0000256" key="11">
    <source>
        <dbReference type="ARBA" id="ARBA00049244"/>
    </source>
</evidence>
<dbReference type="Pfam" id="PF17657">
    <property type="entry name" value="DNA_pol3_finger"/>
    <property type="match status" value="1"/>
</dbReference>
<dbReference type="Proteomes" id="UP001370590">
    <property type="component" value="Unassembled WGS sequence"/>
</dbReference>
<reference evidence="13 14" key="1">
    <citation type="submission" date="2023-10" db="EMBL/GenBank/DDBJ databases">
        <title>Nicoliella lavandulae sp. nov. isolated from Lavandula angustifolia flowers.</title>
        <authorList>
            <person name="Alcantara C."/>
            <person name="Zuniga M."/>
            <person name="Landete J.M."/>
            <person name="Monedero V."/>
        </authorList>
    </citation>
    <scope>NUCLEOTIDE SEQUENCE [LARGE SCALE GENOMIC DNA]</scope>
    <source>
        <strain evidence="13 14">Es01</strain>
    </source>
</reference>
<keyword evidence="8" id="KW-0239">DNA-directed DNA polymerase</keyword>
<dbReference type="InterPro" id="IPR004013">
    <property type="entry name" value="PHP_dom"/>
</dbReference>
<dbReference type="Gene3D" id="1.10.150.870">
    <property type="match status" value="1"/>
</dbReference>
<evidence type="ECO:0000256" key="3">
    <source>
        <dbReference type="ARBA" id="ARBA00012417"/>
    </source>
</evidence>
<dbReference type="InterPro" id="IPR029460">
    <property type="entry name" value="DNAPol_HHH"/>
</dbReference>
<dbReference type="InterPro" id="IPR004365">
    <property type="entry name" value="NA-bd_OB_tRNA"/>
</dbReference>
<evidence type="ECO:0000256" key="10">
    <source>
        <dbReference type="ARBA" id="ARBA00026073"/>
    </source>
</evidence>
<comment type="caution">
    <text evidence="13">The sequence shown here is derived from an EMBL/GenBank/DDBJ whole genome shotgun (WGS) entry which is preliminary data.</text>
</comment>
<comment type="catalytic activity">
    <reaction evidence="11">
        <text>DNA(n) + a 2'-deoxyribonucleoside 5'-triphosphate = DNA(n+1) + diphosphate</text>
        <dbReference type="Rhea" id="RHEA:22508"/>
        <dbReference type="Rhea" id="RHEA-COMP:17339"/>
        <dbReference type="Rhea" id="RHEA-COMP:17340"/>
        <dbReference type="ChEBI" id="CHEBI:33019"/>
        <dbReference type="ChEBI" id="CHEBI:61560"/>
        <dbReference type="ChEBI" id="CHEBI:173112"/>
        <dbReference type="EC" id="2.7.7.7"/>
    </reaction>
</comment>
<sequence length="1122" mass="126008">MGFVPLQIVSSYSLLQSTISITKLVQTAKQRGYQSLALTDRNVMYGAVEFYNQCKQAGIHAIIGTTLSIPGIVNPNQNHDLILLAQSQAGYQNLMRLSTAKMTEQPVDLGTITDYLNDLVIILPTNGELLQLVERDEQTAANQVLKTLLKYVKAADLKVGVSPAQDQVIIDQLYKLAAEHGIGSIGIEPVEYIDSDDYFATQVLKSIDDPSAKVAVSEQNKPGRNWLKPVEMVEREYHLKHMDTALNATNEIAERCNVTIQKQPTQLPSFATPHHQSSKQYLNQLCQSGLKRRLAENKIPDEMVAKYQDRLAHELSIIGQMGFDDYFLIVWDVINYAHSVDIMTGPGRGSAAGSLVAYVLSITDVDPIAYDLLFERFLNPERAQMPDIDLDIPDNRRDDVLNYVHDKYGHDRVAQIITFDTLGAKQVLRDINRAFGVSSEKANQWSKAIPNQLHITLAAAYQQSPGLQNIVNTDAVNQLVFKTALKLEGLPRHFSTHAAGVILSAEPLVNMSPLQLGKDNLLMTQYSKNYAEEVGLLKIDFLGLRNLSLLAAIVKLVRANRNPEFDVHQINVNDPKTLVLFQNGDTNGIFQFESDGIKNVLRQVHPDNFNLVAVVDALYRPGPMQNISSFVKRKNGQEAIHYPDQSLAPILAPTYGIIVYQEQVMQVAAVMGGFSFGQADVLRRAMSKKDQAKMDAMRTKFLAGAKQRGFSASVANTTFDYIDRFADYGFNKSHAVAYSKMAFQLAYLKVHYPREFFVAIFNAELGNKAKTRTFLLESKRRQIEIMPPDINVSQREFSLQNNAIVFGLAAIRGLRSDFITDLLQIRSDGGPFTSFESLLHRIDAKFRKTSIIEPLIYAGALDCFGFKRAELMASLPEFLESINLSGSSMELFKALQPKMKFQDEFSLPILLENEQKYLGVYLSNYPTENYLDVIQAVNAKRVDEVNQLINQKVNLVLFINHVREIRTKKGESMAFATGSDPIGELDIVIFPQVFKQVQPMLKAQRVLLINGKIENRNGLQIVANQIEPAANFQQRMRKHQQSDQHPEICFLKVDADHEHSECLNQLKQLIVDHPGNCPILIYWAQRKSKQMLGANVRISNQPVVEAKLKQLLGAKNVVFQKR</sequence>
<dbReference type="NCBIfam" id="TIGR00594">
    <property type="entry name" value="polc"/>
    <property type="match status" value="1"/>
</dbReference>
<dbReference type="InterPro" id="IPR041931">
    <property type="entry name" value="DNA_pol3_alpha_thumb_dom"/>
</dbReference>
<proteinExistence type="inferred from homology"/>
<comment type="similarity">
    <text evidence="2">Belongs to the DNA polymerase type-C family. DnaE subfamily.</text>
</comment>
<keyword evidence="7" id="KW-0235">DNA replication</keyword>
<dbReference type="InterPro" id="IPR003141">
    <property type="entry name" value="Pol/His_phosphatase_N"/>
</dbReference>
<dbReference type="PANTHER" id="PTHR32294">
    <property type="entry name" value="DNA POLYMERASE III SUBUNIT ALPHA"/>
    <property type="match status" value="1"/>
</dbReference>
<comment type="function">
    <text evidence="9">DNA polymerase III is a complex, multichain enzyme responsible for most of the replicative synthesis in bacteria. This DNA polymerase also exhibits 3' to 5' exonuclease activity. The alpha chain is the DNA polymerase.</text>
</comment>
<evidence type="ECO:0000256" key="8">
    <source>
        <dbReference type="ARBA" id="ARBA00022932"/>
    </source>
</evidence>